<reference evidence="1 2" key="1">
    <citation type="submission" date="2018-03" db="EMBL/GenBank/DDBJ databases">
        <authorList>
            <person name="Guldener U."/>
        </authorList>
    </citation>
    <scope>NUCLEOTIDE SEQUENCE [LARGE SCALE GENOMIC DNA]</scope>
    <source>
        <strain evidence="1 2">NBRC100155</strain>
    </source>
</reference>
<organism evidence="1 2">
    <name type="scientific">Ustilago trichophora</name>
    <dbReference type="NCBI Taxonomy" id="86804"/>
    <lineage>
        <taxon>Eukaryota</taxon>
        <taxon>Fungi</taxon>
        <taxon>Dikarya</taxon>
        <taxon>Basidiomycota</taxon>
        <taxon>Ustilaginomycotina</taxon>
        <taxon>Ustilaginomycetes</taxon>
        <taxon>Ustilaginales</taxon>
        <taxon>Ustilaginaceae</taxon>
        <taxon>Ustilago</taxon>
    </lineage>
</organism>
<sequence length="198" mass="22224">MDKPDSATSTTCSIVERGEKWSHILKNGKCQLEATVATPGGFTAKPPPISWLRKVATPGGFGGWLLNMAPDGFAADFDVFVFFFRMIGNDPRSVFTWLITSKKRKIKLLHKANRVQFICRMLPYIDCHFVYQPEAGQTVEWSREDAPTCTSDAPAELTHLQILAEIVPEFEVHARPSTFMIYDCELGSTSHFVTHQEA</sequence>
<proteinExistence type="predicted"/>
<dbReference type="AlphaFoldDB" id="A0A5C3E751"/>
<evidence type="ECO:0000313" key="1">
    <source>
        <dbReference type="EMBL" id="SPO26332.1"/>
    </source>
</evidence>
<accession>A0A5C3E751</accession>
<dbReference type="EMBL" id="OOIN01000014">
    <property type="protein sequence ID" value="SPO26332.1"/>
    <property type="molecule type" value="Genomic_DNA"/>
</dbReference>
<evidence type="ECO:0000313" key="2">
    <source>
        <dbReference type="Proteomes" id="UP000324022"/>
    </source>
</evidence>
<name>A0A5C3E751_9BASI</name>
<keyword evidence="2" id="KW-1185">Reference proteome</keyword>
<gene>
    <name evidence="1" type="ORF">UTRI_03921</name>
</gene>
<protein>
    <submittedName>
        <fullName evidence="1">Uncharacterized protein</fullName>
    </submittedName>
</protein>
<dbReference type="Proteomes" id="UP000324022">
    <property type="component" value="Unassembled WGS sequence"/>
</dbReference>